<organism evidence="4 6">
    <name type="scientific">Shigella sonnei</name>
    <dbReference type="NCBI Taxonomy" id="624"/>
    <lineage>
        <taxon>Bacteria</taxon>
        <taxon>Pseudomonadati</taxon>
        <taxon>Pseudomonadota</taxon>
        <taxon>Gammaproteobacteria</taxon>
        <taxon>Enterobacterales</taxon>
        <taxon>Enterobacteriaceae</taxon>
        <taxon>Shigella</taxon>
    </lineage>
</organism>
<protein>
    <submittedName>
        <fullName evidence="4">Uncharacterized protein</fullName>
    </submittedName>
</protein>
<evidence type="ECO:0000313" key="7">
    <source>
        <dbReference type="Proteomes" id="UP000215497"/>
    </source>
</evidence>
<dbReference type="EMBL" id="CP019689">
    <property type="protein sequence ID" value="ARS07051.1"/>
    <property type="molecule type" value="Genomic_DNA"/>
</dbReference>
<evidence type="ECO:0000256" key="1">
    <source>
        <dbReference type="SAM" id="MobiDB-lite"/>
    </source>
</evidence>
<proteinExistence type="predicted"/>
<evidence type="ECO:0000313" key="4">
    <source>
        <dbReference type="EMBL" id="OYH00035.1"/>
    </source>
</evidence>
<name>A0A0I1S3C0_SHISO</name>
<evidence type="ECO:0000313" key="3">
    <source>
        <dbReference type="EMBL" id="OYE47388.1"/>
    </source>
</evidence>
<dbReference type="AlphaFoldDB" id="A0A0I1S3C0"/>
<feature type="region of interest" description="Disordered" evidence="1">
    <location>
        <begin position="1"/>
        <end position="33"/>
    </location>
</feature>
<evidence type="ECO:0000313" key="2">
    <source>
        <dbReference type="EMBL" id="ARS07051.1"/>
    </source>
</evidence>
<dbReference type="Proteomes" id="UP000215313">
    <property type="component" value="Unassembled WGS sequence"/>
</dbReference>
<dbReference type="Proteomes" id="UP000194501">
    <property type="component" value="Chromosome"/>
</dbReference>
<dbReference type="Proteomes" id="UP000215497">
    <property type="component" value="Unassembled WGS sequence"/>
</dbReference>
<evidence type="ECO:0000313" key="6">
    <source>
        <dbReference type="Proteomes" id="UP000215313"/>
    </source>
</evidence>
<evidence type="ECO:0000313" key="5">
    <source>
        <dbReference type="Proteomes" id="UP000194501"/>
    </source>
</evidence>
<reference evidence="2 5" key="1">
    <citation type="submission" date="2017-02" db="EMBL/GenBank/DDBJ databases">
        <authorList>
            <person name="Svab D."/>
            <person name="Balint B."/>
            <person name="Maroti G."/>
            <person name="Vasarhelyi B."/>
            <person name="Horvath B."/>
            <person name="Toth I."/>
        </authorList>
    </citation>
    <scope>NUCLEOTIDE SEQUENCE [LARGE SCALE GENOMIC DNA]</scope>
    <source>
        <strain evidence="2">75/02</strain>
    </source>
</reference>
<reference evidence="6 7" key="2">
    <citation type="submission" date="2017-08" db="EMBL/GenBank/DDBJ databases">
        <authorList>
            <person name="Fouts D."/>
            <person name="Sutton G."/>
            <person name="Nguyen K."/>
            <person name="Thamlikitkul V."/>
        </authorList>
    </citation>
    <scope>NUCLEOTIDE SEQUENCE [LARGE SCALE GENOMIC DNA]</scope>
    <source>
        <strain evidence="3 7">ECCRETH04</strain>
        <strain evidence="4 6">ECH+15</strain>
    </source>
</reference>
<dbReference type="EMBL" id="NQBG01000008">
    <property type="protein sequence ID" value="OYH00035.1"/>
    <property type="molecule type" value="Genomic_DNA"/>
</dbReference>
<feature type="compositionally biased region" description="Polar residues" evidence="1">
    <location>
        <begin position="22"/>
        <end position="33"/>
    </location>
</feature>
<dbReference type="EMBL" id="NPZM01000144">
    <property type="protein sequence ID" value="OYE47388.1"/>
    <property type="molecule type" value="Genomic_DNA"/>
</dbReference>
<feature type="compositionally biased region" description="Basic and acidic residues" evidence="1">
    <location>
        <begin position="1"/>
        <end position="20"/>
    </location>
</feature>
<gene>
    <name evidence="2" type="ORF">BZ172_18200</name>
    <name evidence="3" type="ORF">CI633_22580</name>
    <name evidence="4" type="ORF">CI727_00850</name>
</gene>
<sequence>MKVSEPEERPEKVKPQEYHDAVNQNSNDENVQEKSWSQIQGYSLVAGLRSVGHRRYISSKMAT</sequence>
<accession>A0A0I1S3C0</accession>